<dbReference type="AlphaFoldDB" id="B7PSE6"/>
<accession>B7PSE6</accession>
<dbReference type="HOGENOM" id="CLU_2216435_0_0_1"/>
<dbReference type="EMBL" id="ABJB010828863">
    <property type="status" value="NOT_ANNOTATED_CDS"/>
    <property type="molecule type" value="Genomic_DNA"/>
</dbReference>
<feature type="compositionally biased region" description="Low complexity" evidence="1">
    <location>
        <begin position="61"/>
        <end position="70"/>
    </location>
</feature>
<dbReference type="Proteomes" id="UP000001555">
    <property type="component" value="Unassembled WGS sequence"/>
</dbReference>
<dbReference type="EMBL" id="ABJB010381491">
    <property type="status" value="NOT_ANNOTATED_CDS"/>
    <property type="molecule type" value="Genomic_DNA"/>
</dbReference>
<dbReference type="OrthoDB" id="6514906at2759"/>
<dbReference type="EMBL" id="DS778096">
    <property type="protein sequence ID" value="EEC09518.1"/>
    <property type="molecule type" value="Genomic_DNA"/>
</dbReference>
<keyword evidence="4" id="KW-1185">Reference proteome</keyword>
<evidence type="ECO:0000313" key="3">
    <source>
        <dbReference type="EnsemblMetazoa" id="ISCW007485-PA"/>
    </source>
</evidence>
<dbReference type="EMBL" id="ABJB010702711">
    <property type="status" value="NOT_ANNOTATED_CDS"/>
    <property type="molecule type" value="Genomic_DNA"/>
</dbReference>
<dbReference type="VEuPathDB" id="VectorBase:ISCI007485"/>
<evidence type="ECO:0000256" key="1">
    <source>
        <dbReference type="SAM" id="MobiDB-lite"/>
    </source>
</evidence>
<dbReference type="VEuPathDB" id="VectorBase:ISCW007485"/>
<reference evidence="3" key="2">
    <citation type="submission" date="2020-05" db="UniProtKB">
        <authorList>
            <consortium name="EnsemblMetazoa"/>
        </authorList>
    </citation>
    <scope>IDENTIFICATION</scope>
    <source>
        <strain evidence="3">wikel</strain>
    </source>
</reference>
<name>B7PSE6_IXOSC</name>
<proteinExistence type="predicted"/>
<evidence type="ECO:0000313" key="2">
    <source>
        <dbReference type="EMBL" id="EEC09518.1"/>
    </source>
</evidence>
<evidence type="ECO:0000313" key="4">
    <source>
        <dbReference type="Proteomes" id="UP000001555"/>
    </source>
</evidence>
<sequence length="107" mass="10155">PVGASSPPAPTTGPRGRARPGPSPTPVRGTCPASTGGPSGAPPLFLCPDGAGPVLAPSLHPPSGAQQPQGGPSPSPAHPEGAPSPMGARCSALTPPPIQVASEAVVL</sequence>
<dbReference type="VEuPathDB" id="VectorBase:ISCP_031973"/>
<gene>
    <name evidence="2" type="ORF">IscW_ISCW007485</name>
</gene>
<protein>
    <submittedName>
        <fullName evidence="2 3">Uncharacterized protein</fullName>
    </submittedName>
</protein>
<dbReference type="PaxDb" id="6945-B7PSE6"/>
<feature type="non-terminal residue" evidence="2">
    <location>
        <position position="1"/>
    </location>
</feature>
<dbReference type="EnsemblMetazoa" id="ISCW007485-RA">
    <property type="protein sequence ID" value="ISCW007485-PA"/>
    <property type="gene ID" value="ISCW007485"/>
</dbReference>
<reference evidence="2 4" key="1">
    <citation type="submission" date="2008-03" db="EMBL/GenBank/DDBJ databases">
        <title>Annotation of Ixodes scapularis.</title>
        <authorList>
            <consortium name="Ixodes scapularis Genome Project Consortium"/>
            <person name="Caler E."/>
            <person name="Hannick L.I."/>
            <person name="Bidwell S."/>
            <person name="Joardar V."/>
            <person name="Thiagarajan M."/>
            <person name="Amedeo P."/>
            <person name="Galinsky K.J."/>
            <person name="Schobel S."/>
            <person name="Inman J."/>
            <person name="Hostetler J."/>
            <person name="Miller J."/>
            <person name="Hammond M."/>
            <person name="Megy K."/>
            <person name="Lawson D."/>
            <person name="Kodira C."/>
            <person name="Sutton G."/>
            <person name="Meyer J."/>
            <person name="Hill C.A."/>
            <person name="Birren B."/>
            <person name="Nene V."/>
            <person name="Collins F."/>
            <person name="Alarcon-Chaidez F."/>
            <person name="Wikel S."/>
            <person name="Strausberg R."/>
        </authorList>
    </citation>
    <scope>NUCLEOTIDE SEQUENCE [LARGE SCALE GENOMIC DNA]</scope>
    <source>
        <strain evidence="4">Wikel</strain>
        <strain evidence="2">Wikel colony</strain>
    </source>
</reference>
<feature type="non-terminal residue" evidence="2">
    <location>
        <position position="107"/>
    </location>
</feature>
<feature type="region of interest" description="Disordered" evidence="1">
    <location>
        <begin position="1"/>
        <end position="96"/>
    </location>
</feature>
<organism>
    <name type="scientific">Ixodes scapularis</name>
    <name type="common">Black-legged tick</name>
    <name type="synonym">Deer tick</name>
    <dbReference type="NCBI Taxonomy" id="6945"/>
    <lineage>
        <taxon>Eukaryota</taxon>
        <taxon>Metazoa</taxon>
        <taxon>Ecdysozoa</taxon>
        <taxon>Arthropoda</taxon>
        <taxon>Chelicerata</taxon>
        <taxon>Arachnida</taxon>
        <taxon>Acari</taxon>
        <taxon>Parasitiformes</taxon>
        <taxon>Ixodida</taxon>
        <taxon>Ixodoidea</taxon>
        <taxon>Ixodidae</taxon>
        <taxon>Ixodinae</taxon>
        <taxon>Ixodes</taxon>
    </lineage>
</organism>
<dbReference type="InParanoid" id="B7PSE6"/>